<dbReference type="GO" id="GO:0003876">
    <property type="term" value="F:AMP deaminase activity"/>
    <property type="evidence" value="ECO:0007669"/>
    <property type="project" value="InterPro"/>
</dbReference>
<dbReference type="InterPro" id="IPR032466">
    <property type="entry name" value="Metal_Hydrolase"/>
</dbReference>
<dbReference type="SUPFAM" id="SSF51556">
    <property type="entry name" value="Metallo-dependent hydrolases"/>
    <property type="match status" value="1"/>
</dbReference>
<dbReference type="EMBL" id="NBSK02000009">
    <property type="protein sequence ID" value="KAJ0185055.1"/>
    <property type="molecule type" value="Genomic_DNA"/>
</dbReference>
<dbReference type="InterPro" id="IPR006329">
    <property type="entry name" value="AMPD"/>
</dbReference>
<dbReference type="PANTHER" id="PTHR11359">
    <property type="entry name" value="AMP DEAMINASE"/>
    <property type="match status" value="1"/>
</dbReference>
<dbReference type="GO" id="GO:0032264">
    <property type="term" value="P:IMP salvage"/>
    <property type="evidence" value="ECO:0007669"/>
    <property type="project" value="InterPro"/>
</dbReference>
<dbReference type="Proteomes" id="UP000235145">
    <property type="component" value="Unassembled WGS sequence"/>
</dbReference>
<reference evidence="3 4" key="1">
    <citation type="journal article" date="2017" name="Nat. Commun.">
        <title>Genome assembly with in vitro proximity ligation data and whole-genome triplication in lettuce.</title>
        <authorList>
            <person name="Reyes-Chin-Wo S."/>
            <person name="Wang Z."/>
            <person name="Yang X."/>
            <person name="Kozik A."/>
            <person name="Arikit S."/>
            <person name="Song C."/>
            <person name="Xia L."/>
            <person name="Froenicke L."/>
            <person name="Lavelle D.O."/>
            <person name="Truco M.J."/>
            <person name="Xia R."/>
            <person name="Zhu S."/>
            <person name="Xu C."/>
            <person name="Xu H."/>
            <person name="Xu X."/>
            <person name="Cox K."/>
            <person name="Korf I."/>
            <person name="Meyers B.C."/>
            <person name="Michelmore R.W."/>
        </authorList>
    </citation>
    <scope>NUCLEOTIDE SEQUENCE [LARGE SCALE GENOMIC DNA]</scope>
    <source>
        <strain evidence="4">cv. Salinas</strain>
        <tissue evidence="3">Seedlings</tissue>
    </source>
</reference>
<dbReference type="Gene3D" id="4.10.800.20">
    <property type="match status" value="1"/>
</dbReference>
<comment type="caution">
    <text evidence="3">The sequence shown here is derived from an EMBL/GenBank/DDBJ whole genome shotgun (WGS) entry which is preliminary data.</text>
</comment>
<evidence type="ECO:0000256" key="2">
    <source>
        <dbReference type="PIRSR" id="PIRSR606329-2"/>
    </source>
</evidence>
<name>A0A9R1UDE6_LACSA</name>
<dbReference type="Pfam" id="PF19326">
    <property type="entry name" value="AMP_deaminase"/>
    <property type="match status" value="1"/>
</dbReference>
<evidence type="ECO:0000313" key="4">
    <source>
        <dbReference type="Proteomes" id="UP000235145"/>
    </source>
</evidence>
<comment type="similarity">
    <text evidence="1">Belongs to the metallo-dependent hydrolases superfamily. Adenosine and AMP deaminases family.</text>
</comment>
<dbReference type="PANTHER" id="PTHR11359:SF0">
    <property type="entry name" value="AMP DEAMINASE"/>
    <property type="match status" value="1"/>
</dbReference>
<protein>
    <submittedName>
        <fullName evidence="3">Uncharacterized protein</fullName>
    </submittedName>
</protein>
<proteinExistence type="inferred from homology"/>
<dbReference type="AlphaFoldDB" id="A0A9R1UDE6"/>
<organism evidence="3 4">
    <name type="scientific">Lactuca sativa</name>
    <name type="common">Garden lettuce</name>
    <dbReference type="NCBI Taxonomy" id="4236"/>
    <lineage>
        <taxon>Eukaryota</taxon>
        <taxon>Viridiplantae</taxon>
        <taxon>Streptophyta</taxon>
        <taxon>Embryophyta</taxon>
        <taxon>Tracheophyta</taxon>
        <taxon>Spermatophyta</taxon>
        <taxon>Magnoliopsida</taxon>
        <taxon>eudicotyledons</taxon>
        <taxon>Gunneridae</taxon>
        <taxon>Pentapetalae</taxon>
        <taxon>asterids</taxon>
        <taxon>campanulids</taxon>
        <taxon>Asterales</taxon>
        <taxon>Asteraceae</taxon>
        <taxon>Cichorioideae</taxon>
        <taxon>Cichorieae</taxon>
        <taxon>Lactucinae</taxon>
        <taxon>Lactuca</taxon>
    </lineage>
</organism>
<feature type="binding site" evidence="2">
    <location>
        <begin position="32"/>
        <end position="37"/>
    </location>
    <ligand>
        <name>substrate</name>
    </ligand>
</feature>
<evidence type="ECO:0000256" key="1">
    <source>
        <dbReference type="ARBA" id="ARBA00006676"/>
    </source>
</evidence>
<gene>
    <name evidence="3" type="ORF">LSAT_V11C900502610</name>
</gene>
<accession>A0A9R1UDE6</accession>
<evidence type="ECO:0000313" key="3">
    <source>
        <dbReference type="EMBL" id="KAJ0185055.1"/>
    </source>
</evidence>
<sequence length="187" mass="21434">MIISIQCRYVLDLNVDLLDVHADKSTFHHFDKFNLKYNPCGQSRLQEIFLKQDNLNPGRFLAEVTSQVFVDLEASKYQGIRARLVSKDFAPKWDIPNLDIPTSEPELNLPITLREPFHECPNDSYALPICQNDIVDAFAKKYSYAQVVKQIPLVLAEIKNVVKSIHDNGGGKFWVPKTDWFLVVLKS</sequence>
<keyword evidence="4" id="KW-1185">Reference proteome</keyword>